<comment type="caution">
    <text evidence="2">The sequence shown here is derived from an EMBL/GenBank/DDBJ whole genome shotgun (WGS) entry which is preliminary data.</text>
</comment>
<dbReference type="PANTHER" id="PTHR38433:SF1">
    <property type="entry name" value="DUF1641 DOMAIN-CONTAINING PROTEIN"/>
    <property type="match status" value="1"/>
</dbReference>
<proteinExistence type="predicted"/>
<evidence type="ECO:0000313" key="2">
    <source>
        <dbReference type="EMBL" id="MFD1203956.1"/>
    </source>
</evidence>
<keyword evidence="1" id="KW-0175">Coiled coil</keyword>
<protein>
    <submittedName>
        <fullName evidence="2">DUF1641 domain-containing protein</fullName>
    </submittedName>
</protein>
<dbReference type="EMBL" id="JBHTLT010000013">
    <property type="protein sequence ID" value="MFD1203956.1"/>
    <property type="molecule type" value="Genomic_DNA"/>
</dbReference>
<keyword evidence="3" id="KW-1185">Reference proteome</keyword>
<organism evidence="2 3">
    <name type="scientific">Sporosarcina contaminans</name>
    <dbReference type="NCBI Taxonomy" id="633403"/>
    <lineage>
        <taxon>Bacteria</taxon>
        <taxon>Bacillati</taxon>
        <taxon>Bacillota</taxon>
        <taxon>Bacilli</taxon>
        <taxon>Bacillales</taxon>
        <taxon>Caryophanaceae</taxon>
        <taxon>Sporosarcina</taxon>
    </lineage>
</organism>
<dbReference type="PANTHER" id="PTHR38433">
    <property type="match status" value="1"/>
</dbReference>
<reference evidence="3" key="1">
    <citation type="journal article" date="2019" name="Int. J. Syst. Evol. Microbiol.">
        <title>The Global Catalogue of Microorganisms (GCM) 10K type strain sequencing project: providing services to taxonomists for standard genome sequencing and annotation.</title>
        <authorList>
            <consortium name="The Broad Institute Genomics Platform"/>
            <consortium name="The Broad Institute Genome Sequencing Center for Infectious Disease"/>
            <person name="Wu L."/>
            <person name="Ma J."/>
        </authorList>
    </citation>
    <scope>NUCLEOTIDE SEQUENCE [LARGE SCALE GENOMIC DNA]</scope>
    <source>
        <strain evidence="3">CCUG 53915</strain>
    </source>
</reference>
<name>A0ABW3TT68_9BACL</name>
<feature type="coiled-coil region" evidence="1">
    <location>
        <begin position="16"/>
        <end position="43"/>
    </location>
</feature>
<gene>
    <name evidence="2" type="ORF">ACFQ38_02275</name>
</gene>
<sequence length="160" mass="17663">MASPITSIHRKKLSETELQQKKIEELQSLIAEQQDSLQKMIEIASELNDAGVLDAVTAMIKAREKLAKIAVTQASREPVTNLMNHLLNAVATLSSIDPAATEKLTKAMKNGIEEAELYRGNDDRVSILQVMTALNDPEVNQAVKYGMDFLKGMGKELNRN</sequence>
<accession>A0ABW3TT68</accession>
<dbReference type="RefSeq" id="WP_336824831.1">
    <property type="nucleotide sequence ID" value="NZ_JBHTLT010000013.1"/>
</dbReference>
<dbReference type="InterPro" id="IPR012440">
    <property type="entry name" value="DUF1641"/>
</dbReference>
<evidence type="ECO:0000256" key="1">
    <source>
        <dbReference type="SAM" id="Coils"/>
    </source>
</evidence>
<dbReference type="Proteomes" id="UP001597231">
    <property type="component" value="Unassembled WGS sequence"/>
</dbReference>
<dbReference type="Pfam" id="PF07849">
    <property type="entry name" value="DUF1641"/>
    <property type="match status" value="1"/>
</dbReference>
<evidence type="ECO:0000313" key="3">
    <source>
        <dbReference type="Proteomes" id="UP001597231"/>
    </source>
</evidence>